<evidence type="ECO:0000313" key="2">
    <source>
        <dbReference type="EMBL" id="MBW9111424.1"/>
    </source>
</evidence>
<feature type="domain" description="CinA C-terminal" evidence="1">
    <location>
        <begin position="6"/>
        <end position="146"/>
    </location>
</feature>
<proteinExistence type="predicted"/>
<evidence type="ECO:0000313" key="3">
    <source>
        <dbReference type="Proteomes" id="UP000777440"/>
    </source>
</evidence>
<sequence length="165" mass="16779">MKNPIQRLSELTTEHSLTVAVAESLTCGLLASEIGKGENASEWFCGAVVAYQTAVKEQVLGVTDGLDPCSAECASRLAQGVRSLLQADIAVATTGVGGPDSEDGHPPGTVFLGWADATGSGAELFHFGGEPEDVLRATVDRAMILLVGLAGGQGLADGGPSTSPR</sequence>
<gene>
    <name evidence="2" type="ORF">JNB61_16755</name>
</gene>
<dbReference type="RefSeq" id="WP_220340374.1">
    <property type="nucleotide sequence ID" value="NZ_JAEUAX010000011.1"/>
</dbReference>
<dbReference type="Gene3D" id="3.90.950.20">
    <property type="entry name" value="CinA-like"/>
    <property type="match status" value="1"/>
</dbReference>
<name>A0ABS7I2P8_9MICO</name>
<dbReference type="EMBL" id="JAEUAX010000011">
    <property type="protein sequence ID" value="MBW9111424.1"/>
    <property type="molecule type" value="Genomic_DNA"/>
</dbReference>
<dbReference type="Pfam" id="PF02464">
    <property type="entry name" value="CinA"/>
    <property type="match status" value="1"/>
</dbReference>
<accession>A0ABS7I2P8</accession>
<reference evidence="2 3" key="1">
    <citation type="journal article" date="2021" name="MBio">
        <title>Poor Competitiveness of Bradyrhizobium in Pigeon Pea Root Colonization in Indian Soils.</title>
        <authorList>
            <person name="Chalasani D."/>
            <person name="Basu A."/>
            <person name="Pullabhotla S.V.S.R.N."/>
            <person name="Jorrin B."/>
            <person name="Neal A.L."/>
            <person name="Poole P.S."/>
            <person name="Podile A.R."/>
            <person name="Tkacz A."/>
        </authorList>
    </citation>
    <scope>NUCLEOTIDE SEQUENCE [LARGE SCALE GENOMIC DNA]</scope>
    <source>
        <strain evidence="2 3">HU12</strain>
    </source>
</reference>
<comment type="caution">
    <text evidence="2">The sequence shown here is derived from an EMBL/GenBank/DDBJ whole genome shotgun (WGS) entry which is preliminary data.</text>
</comment>
<organism evidence="2 3">
    <name type="scientific">Microbacterium ureisolvens</name>
    <dbReference type="NCBI Taxonomy" id="2781186"/>
    <lineage>
        <taxon>Bacteria</taxon>
        <taxon>Bacillati</taxon>
        <taxon>Actinomycetota</taxon>
        <taxon>Actinomycetes</taxon>
        <taxon>Micrococcales</taxon>
        <taxon>Microbacteriaceae</taxon>
        <taxon>Microbacterium</taxon>
    </lineage>
</organism>
<dbReference type="NCBIfam" id="TIGR00199">
    <property type="entry name" value="PncC_domain"/>
    <property type="match status" value="1"/>
</dbReference>
<dbReference type="Proteomes" id="UP000777440">
    <property type="component" value="Unassembled WGS sequence"/>
</dbReference>
<dbReference type="InterPro" id="IPR036653">
    <property type="entry name" value="CinA-like_C"/>
</dbReference>
<dbReference type="InterPro" id="IPR008136">
    <property type="entry name" value="CinA_C"/>
</dbReference>
<dbReference type="SUPFAM" id="SSF142433">
    <property type="entry name" value="CinA-like"/>
    <property type="match status" value="1"/>
</dbReference>
<protein>
    <submittedName>
        <fullName evidence="2">CinA family protein</fullName>
    </submittedName>
</protein>
<evidence type="ECO:0000259" key="1">
    <source>
        <dbReference type="Pfam" id="PF02464"/>
    </source>
</evidence>
<keyword evidence="3" id="KW-1185">Reference proteome</keyword>